<keyword evidence="4 14" id="KW-1134">Transmembrane beta strand</keyword>
<dbReference type="InterPro" id="IPR000531">
    <property type="entry name" value="Beta-barrel_TonB"/>
</dbReference>
<dbReference type="InterPro" id="IPR010917">
    <property type="entry name" value="TonB_rcpt_CS"/>
</dbReference>
<protein>
    <submittedName>
        <fullName evidence="20">Ferric hydroxamate uptake</fullName>
    </submittedName>
</protein>
<evidence type="ECO:0000256" key="1">
    <source>
        <dbReference type="ARBA" id="ARBA00004571"/>
    </source>
</evidence>
<comment type="similarity">
    <text evidence="2 14 16">Belongs to the TonB-dependent receptor family.</text>
</comment>
<keyword evidence="6 14" id="KW-0812">Transmembrane</keyword>
<dbReference type="PROSITE" id="PS52016">
    <property type="entry name" value="TONB_DEPENDENT_REC_3"/>
    <property type="match status" value="1"/>
</dbReference>
<evidence type="ECO:0000256" key="16">
    <source>
        <dbReference type="RuleBase" id="RU003357"/>
    </source>
</evidence>
<evidence type="ECO:0000256" key="14">
    <source>
        <dbReference type="PROSITE-ProRule" id="PRU01360"/>
    </source>
</evidence>
<sequence length="699" mass="75409">MILRRTAASACALLAAMPALAEVVELEQINVNQHSGEGFFGESVSLETGTIAKTGDPIAETPRSVTVVTAQEIAARGAQNVEQALQYSAGIVGGQWGLDNRADWYLVRGFRASTLHDGLPARYGFYNDTKPEPFLLNSVEVLKGPASGLYGSGSVGGVVNTTSKTAAQDAENLFQLQAGSHSRKQVAADVSGDLNASGTLRYRFVGVLWDSETQVDHSQDDVLALAPSITWRPDEDTELTVLANYQDNNGSPLIQFASIYGTLLPATGFGNGDFLPSSVFVGEPGFDRFDSEQRAITAMFKHRFNPVWSLNANARYLEAEALYQHAWWAFDNTGTGRYNPDGTINRTFYRAENKLKTWAIDAYATAEYALGGFDMRTFAGVSYSRGHYDSDTGYGAQVGPIDPFNPVYAGYPSITVADTPGTSITETGAYVQHRAAYDDRLFIDLGLRYGNIETGPSTGSFGASSIAAKDSEWTGNAAVMYRFGNGVAPYISYAESFRQDAIGTDAAGNPFEPTRGEQVEIGVKYQPPGTDTLLTAAVFDLTKSNLTVADPGNPGFQVQTGEATAKGLELEAYHRFGDLTVDAAYTYLDTEDAEGDYIAQVPKNAASLWLNYEPQEGRLQGWAFGAGVRYNGEAWGGSSTYLTPSYTLYDAAVSYGQDNWLVSMNVRNLSDERYVSTCAGGACYFGDGRSVALTLTTKF</sequence>
<keyword evidence="11 14" id="KW-0472">Membrane</keyword>
<evidence type="ECO:0000256" key="13">
    <source>
        <dbReference type="ARBA" id="ARBA00023237"/>
    </source>
</evidence>
<feature type="domain" description="TonB-dependent receptor-like beta-barrel" evidence="18">
    <location>
        <begin position="231"/>
        <end position="669"/>
    </location>
</feature>
<dbReference type="PROSITE" id="PS01156">
    <property type="entry name" value="TONB_DEPENDENT_REC_2"/>
    <property type="match status" value="1"/>
</dbReference>
<evidence type="ECO:0000256" key="11">
    <source>
        <dbReference type="ARBA" id="ARBA00023136"/>
    </source>
</evidence>
<evidence type="ECO:0000313" key="20">
    <source>
        <dbReference type="EMBL" id="CUH98616.1"/>
    </source>
</evidence>
<dbReference type="SUPFAM" id="SSF56935">
    <property type="entry name" value="Porins"/>
    <property type="match status" value="1"/>
</dbReference>
<dbReference type="PANTHER" id="PTHR32552">
    <property type="entry name" value="FERRICHROME IRON RECEPTOR-RELATED"/>
    <property type="match status" value="1"/>
</dbReference>
<keyword evidence="9" id="KW-0406">Ion transport</keyword>
<dbReference type="Pfam" id="PF07715">
    <property type="entry name" value="Plug"/>
    <property type="match status" value="1"/>
</dbReference>
<dbReference type="CDD" id="cd01347">
    <property type="entry name" value="ligand_gated_channel"/>
    <property type="match status" value="1"/>
</dbReference>
<evidence type="ECO:0000256" key="10">
    <source>
        <dbReference type="ARBA" id="ARBA00023077"/>
    </source>
</evidence>
<evidence type="ECO:0000259" key="18">
    <source>
        <dbReference type="Pfam" id="PF00593"/>
    </source>
</evidence>
<dbReference type="GO" id="GO:0015344">
    <property type="term" value="F:siderophore uptake transmembrane transporter activity"/>
    <property type="evidence" value="ECO:0007669"/>
    <property type="project" value="TreeGrafter"/>
</dbReference>
<feature type="chain" id="PRO_5006064659" evidence="17">
    <location>
        <begin position="22"/>
        <end position="699"/>
    </location>
</feature>
<dbReference type="InterPro" id="IPR036942">
    <property type="entry name" value="Beta-barrel_TonB_sf"/>
</dbReference>
<evidence type="ECO:0000256" key="5">
    <source>
        <dbReference type="ARBA" id="ARBA00022496"/>
    </source>
</evidence>
<dbReference type="EMBL" id="CYSR01000009">
    <property type="protein sequence ID" value="CUH98616.1"/>
    <property type="molecule type" value="Genomic_DNA"/>
</dbReference>
<dbReference type="InterPro" id="IPR037066">
    <property type="entry name" value="Plug_dom_sf"/>
</dbReference>
<proteinExistence type="inferred from homology"/>
<evidence type="ECO:0000256" key="3">
    <source>
        <dbReference type="ARBA" id="ARBA00022448"/>
    </source>
</evidence>
<dbReference type="PANTHER" id="PTHR32552:SF68">
    <property type="entry name" value="FERRICHROME OUTER MEMBRANE TRANSPORTER_PHAGE RECEPTOR"/>
    <property type="match status" value="1"/>
</dbReference>
<feature type="domain" description="TonB-dependent receptor plug" evidence="19">
    <location>
        <begin position="58"/>
        <end position="158"/>
    </location>
</feature>
<keyword evidence="12" id="KW-0675">Receptor</keyword>
<comment type="subcellular location">
    <subcellularLocation>
        <location evidence="1 14">Cell outer membrane</location>
        <topology evidence="1 14">Multi-pass membrane protein</topology>
    </subcellularLocation>
</comment>
<evidence type="ECO:0000256" key="7">
    <source>
        <dbReference type="ARBA" id="ARBA00022729"/>
    </source>
</evidence>
<dbReference type="InterPro" id="IPR012910">
    <property type="entry name" value="Plug_dom"/>
</dbReference>
<dbReference type="STRING" id="1396826.PHA8399_00730"/>
<evidence type="ECO:0000256" key="17">
    <source>
        <dbReference type="SAM" id="SignalP"/>
    </source>
</evidence>
<evidence type="ECO:0000256" key="8">
    <source>
        <dbReference type="ARBA" id="ARBA00023004"/>
    </source>
</evidence>
<accession>A0A0P1HVF2</accession>
<name>A0A0P1HVF2_9RHOB</name>
<dbReference type="AlphaFoldDB" id="A0A0P1HVF2"/>
<evidence type="ECO:0000259" key="19">
    <source>
        <dbReference type="Pfam" id="PF07715"/>
    </source>
</evidence>
<keyword evidence="5" id="KW-0410">Iron transport</keyword>
<keyword evidence="7 17" id="KW-0732">Signal</keyword>
<dbReference type="InterPro" id="IPR010105">
    <property type="entry name" value="TonB_sidphr_rcpt"/>
</dbReference>
<keyword evidence="8" id="KW-0408">Iron</keyword>
<dbReference type="InterPro" id="IPR039426">
    <property type="entry name" value="TonB-dep_rcpt-like"/>
</dbReference>
<reference evidence="20 21" key="1">
    <citation type="submission" date="2015-09" db="EMBL/GenBank/DDBJ databases">
        <authorList>
            <consortium name="Swine Surveillance"/>
        </authorList>
    </citation>
    <scope>NUCLEOTIDE SEQUENCE [LARGE SCALE GENOMIC DNA]</scope>
    <source>
        <strain evidence="20 21">CECT 8399</strain>
    </source>
</reference>
<dbReference type="Proteomes" id="UP000051326">
    <property type="component" value="Unassembled WGS sequence"/>
</dbReference>
<feature type="short sequence motif" description="TonB C-terminal box" evidence="15">
    <location>
        <begin position="682"/>
        <end position="699"/>
    </location>
</feature>
<feature type="signal peptide" evidence="17">
    <location>
        <begin position="1"/>
        <end position="21"/>
    </location>
</feature>
<dbReference type="GO" id="GO:0015891">
    <property type="term" value="P:siderophore transport"/>
    <property type="evidence" value="ECO:0007669"/>
    <property type="project" value="InterPro"/>
</dbReference>
<dbReference type="GO" id="GO:0009279">
    <property type="term" value="C:cell outer membrane"/>
    <property type="evidence" value="ECO:0007669"/>
    <property type="project" value="UniProtKB-SubCell"/>
</dbReference>
<dbReference type="Gene3D" id="2.40.170.20">
    <property type="entry name" value="TonB-dependent receptor, beta-barrel domain"/>
    <property type="match status" value="1"/>
</dbReference>
<keyword evidence="10 16" id="KW-0798">TonB box</keyword>
<evidence type="ECO:0000313" key="21">
    <source>
        <dbReference type="Proteomes" id="UP000051326"/>
    </source>
</evidence>
<evidence type="ECO:0000256" key="4">
    <source>
        <dbReference type="ARBA" id="ARBA00022452"/>
    </source>
</evidence>
<evidence type="ECO:0000256" key="6">
    <source>
        <dbReference type="ARBA" id="ARBA00022692"/>
    </source>
</evidence>
<dbReference type="NCBIfam" id="TIGR01783">
    <property type="entry name" value="TonB-siderophor"/>
    <property type="match status" value="1"/>
</dbReference>
<evidence type="ECO:0000256" key="15">
    <source>
        <dbReference type="PROSITE-ProRule" id="PRU10144"/>
    </source>
</evidence>
<gene>
    <name evidence="20" type="primary">fhuA</name>
    <name evidence="20" type="ORF">PHA8399_00730</name>
</gene>
<keyword evidence="3 14" id="KW-0813">Transport</keyword>
<evidence type="ECO:0000256" key="12">
    <source>
        <dbReference type="ARBA" id="ARBA00023170"/>
    </source>
</evidence>
<organism evidence="20 21">
    <name type="scientific">Leisingera aquaemixtae</name>
    <dbReference type="NCBI Taxonomy" id="1396826"/>
    <lineage>
        <taxon>Bacteria</taxon>
        <taxon>Pseudomonadati</taxon>
        <taxon>Pseudomonadota</taxon>
        <taxon>Alphaproteobacteria</taxon>
        <taxon>Rhodobacterales</taxon>
        <taxon>Roseobacteraceae</taxon>
        <taxon>Leisingera</taxon>
    </lineage>
</organism>
<keyword evidence="13 14" id="KW-0998">Cell outer membrane</keyword>
<dbReference type="RefSeq" id="WP_082649456.1">
    <property type="nucleotide sequence ID" value="NZ_CYSR01000009.1"/>
</dbReference>
<evidence type="ECO:0000256" key="2">
    <source>
        <dbReference type="ARBA" id="ARBA00009810"/>
    </source>
</evidence>
<dbReference type="GO" id="GO:0038023">
    <property type="term" value="F:signaling receptor activity"/>
    <property type="evidence" value="ECO:0007669"/>
    <property type="project" value="InterPro"/>
</dbReference>
<evidence type="ECO:0000256" key="9">
    <source>
        <dbReference type="ARBA" id="ARBA00023065"/>
    </source>
</evidence>
<dbReference type="Pfam" id="PF00593">
    <property type="entry name" value="TonB_dep_Rec_b-barrel"/>
    <property type="match status" value="1"/>
</dbReference>
<dbReference type="Gene3D" id="2.170.130.10">
    <property type="entry name" value="TonB-dependent receptor, plug domain"/>
    <property type="match status" value="1"/>
</dbReference>